<dbReference type="Proteomes" id="UP001151760">
    <property type="component" value="Unassembled WGS sequence"/>
</dbReference>
<gene>
    <name evidence="1" type="ORF">Tco_0910312</name>
</gene>
<name>A0ABQ5CU97_9ASTR</name>
<protein>
    <submittedName>
        <fullName evidence="1">Uncharacterized protein</fullName>
    </submittedName>
</protein>
<comment type="caution">
    <text evidence="1">The sequence shown here is derived from an EMBL/GenBank/DDBJ whole genome shotgun (WGS) entry which is preliminary data.</text>
</comment>
<keyword evidence="2" id="KW-1185">Reference proteome</keyword>
<sequence length="84" mass="9355">MAPLGSSDDMAFDLTFYKTEDFYVRNFVEDGSGDEVICDHFIGDSVEVEMHAPRVADKGKAKMLDDGLVVKHRKANVKNKGHAH</sequence>
<reference evidence="1" key="2">
    <citation type="submission" date="2022-01" db="EMBL/GenBank/DDBJ databases">
        <authorList>
            <person name="Yamashiro T."/>
            <person name="Shiraishi A."/>
            <person name="Satake H."/>
            <person name="Nakayama K."/>
        </authorList>
    </citation>
    <scope>NUCLEOTIDE SEQUENCE</scope>
</reference>
<dbReference type="EMBL" id="BQNB010014591">
    <property type="protein sequence ID" value="GJT30037.1"/>
    <property type="molecule type" value="Genomic_DNA"/>
</dbReference>
<evidence type="ECO:0000313" key="1">
    <source>
        <dbReference type="EMBL" id="GJT30037.1"/>
    </source>
</evidence>
<reference evidence="1" key="1">
    <citation type="journal article" date="2022" name="Int. J. Mol. Sci.">
        <title>Draft Genome of Tanacetum Coccineum: Genomic Comparison of Closely Related Tanacetum-Family Plants.</title>
        <authorList>
            <person name="Yamashiro T."/>
            <person name="Shiraishi A."/>
            <person name="Nakayama K."/>
            <person name="Satake H."/>
        </authorList>
    </citation>
    <scope>NUCLEOTIDE SEQUENCE</scope>
</reference>
<organism evidence="1 2">
    <name type="scientific">Tanacetum coccineum</name>
    <dbReference type="NCBI Taxonomy" id="301880"/>
    <lineage>
        <taxon>Eukaryota</taxon>
        <taxon>Viridiplantae</taxon>
        <taxon>Streptophyta</taxon>
        <taxon>Embryophyta</taxon>
        <taxon>Tracheophyta</taxon>
        <taxon>Spermatophyta</taxon>
        <taxon>Magnoliopsida</taxon>
        <taxon>eudicotyledons</taxon>
        <taxon>Gunneridae</taxon>
        <taxon>Pentapetalae</taxon>
        <taxon>asterids</taxon>
        <taxon>campanulids</taxon>
        <taxon>Asterales</taxon>
        <taxon>Asteraceae</taxon>
        <taxon>Asteroideae</taxon>
        <taxon>Anthemideae</taxon>
        <taxon>Anthemidinae</taxon>
        <taxon>Tanacetum</taxon>
    </lineage>
</organism>
<accession>A0ABQ5CU97</accession>
<proteinExistence type="predicted"/>
<evidence type="ECO:0000313" key="2">
    <source>
        <dbReference type="Proteomes" id="UP001151760"/>
    </source>
</evidence>